<protein>
    <submittedName>
        <fullName evidence="6">Uncharacterized protein</fullName>
    </submittedName>
</protein>
<evidence type="ECO:0000256" key="1">
    <source>
        <dbReference type="ARBA" id="ARBA00022837"/>
    </source>
</evidence>
<dbReference type="Gene3D" id="1.10.238.10">
    <property type="entry name" value="EF-hand"/>
    <property type="match status" value="2"/>
</dbReference>
<dbReference type="InterPro" id="IPR002048">
    <property type="entry name" value="EF_hand_dom"/>
</dbReference>
<accession>A0A1V9ZKU8</accession>
<evidence type="ECO:0000256" key="2">
    <source>
        <dbReference type="SAM" id="MobiDB-lite"/>
    </source>
</evidence>
<feature type="domain" description="C2" evidence="3">
    <location>
        <begin position="321"/>
        <end position="449"/>
    </location>
</feature>
<dbReference type="Pfam" id="PF00536">
    <property type="entry name" value="SAM_1"/>
    <property type="match status" value="1"/>
</dbReference>
<dbReference type="InterPro" id="IPR052981">
    <property type="entry name" value="Ingression_C2_domain"/>
</dbReference>
<reference evidence="6 7" key="1">
    <citation type="journal article" date="2014" name="Genome Biol. Evol.">
        <title>The secreted proteins of Achlya hypogyna and Thraustotheca clavata identify the ancestral oomycete secretome and reveal gene acquisitions by horizontal gene transfer.</title>
        <authorList>
            <person name="Misner I."/>
            <person name="Blouin N."/>
            <person name="Leonard G."/>
            <person name="Richards T.A."/>
            <person name="Lane C.E."/>
        </authorList>
    </citation>
    <scope>NUCLEOTIDE SEQUENCE [LARGE SCALE GENOMIC DNA]</scope>
    <source>
        <strain evidence="6 7">ATCC 48635</strain>
    </source>
</reference>
<feature type="region of interest" description="Disordered" evidence="2">
    <location>
        <begin position="2498"/>
        <end position="2517"/>
    </location>
</feature>
<feature type="domain" description="EF-hand" evidence="5">
    <location>
        <begin position="2384"/>
        <end position="2419"/>
    </location>
</feature>
<dbReference type="PANTHER" id="PTHR47052">
    <property type="entry name" value="CONSERVED SERINE PROLINE-RICH PROTEIN (AFU_ORTHOLOGUE AFUA_2G01790)"/>
    <property type="match status" value="1"/>
</dbReference>
<dbReference type="SMART" id="SM00239">
    <property type="entry name" value="C2"/>
    <property type="match status" value="7"/>
</dbReference>
<feature type="domain" description="C2" evidence="3">
    <location>
        <begin position="951"/>
        <end position="1091"/>
    </location>
</feature>
<feature type="compositionally biased region" description="Low complexity" evidence="2">
    <location>
        <begin position="3093"/>
        <end position="3102"/>
    </location>
</feature>
<dbReference type="InterPro" id="IPR013761">
    <property type="entry name" value="SAM/pointed_sf"/>
</dbReference>
<dbReference type="PANTHER" id="PTHR47052:SF3">
    <property type="entry name" value="INGRESSION PROTEIN 1"/>
    <property type="match status" value="1"/>
</dbReference>
<dbReference type="Pfam" id="PF00168">
    <property type="entry name" value="C2"/>
    <property type="match status" value="5"/>
</dbReference>
<dbReference type="OrthoDB" id="67700at2759"/>
<feature type="region of interest" description="Disordered" evidence="2">
    <location>
        <begin position="2766"/>
        <end position="2785"/>
    </location>
</feature>
<comment type="caution">
    <text evidence="6">The sequence shown here is derived from an EMBL/GenBank/DDBJ whole genome shotgun (WGS) entry which is preliminary data.</text>
</comment>
<proteinExistence type="predicted"/>
<dbReference type="EMBL" id="JNBR01000082">
    <property type="protein sequence ID" value="OQR98624.1"/>
    <property type="molecule type" value="Genomic_DNA"/>
</dbReference>
<evidence type="ECO:0000259" key="4">
    <source>
        <dbReference type="PROSITE" id="PS50105"/>
    </source>
</evidence>
<dbReference type="PROSITE" id="PS50105">
    <property type="entry name" value="SAM_DOMAIN"/>
    <property type="match status" value="1"/>
</dbReference>
<dbReference type="GO" id="GO:0005509">
    <property type="term" value="F:calcium ion binding"/>
    <property type="evidence" value="ECO:0007669"/>
    <property type="project" value="InterPro"/>
</dbReference>
<feature type="compositionally biased region" description="Basic and acidic residues" evidence="2">
    <location>
        <begin position="140"/>
        <end position="154"/>
    </location>
</feature>
<dbReference type="InterPro" id="IPR001660">
    <property type="entry name" value="SAM"/>
</dbReference>
<feature type="domain" description="C2" evidence="3">
    <location>
        <begin position="1450"/>
        <end position="1578"/>
    </location>
</feature>
<feature type="compositionally biased region" description="Low complexity" evidence="2">
    <location>
        <begin position="157"/>
        <end position="172"/>
    </location>
</feature>
<feature type="compositionally biased region" description="Acidic residues" evidence="2">
    <location>
        <begin position="2773"/>
        <end position="2785"/>
    </location>
</feature>
<dbReference type="SUPFAM" id="SSF49562">
    <property type="entry name" value="C2 domain (Calcium/lipid-binding domain, CaLB)"/>
    <property type="match status" value="6"/>
</dbReference>
<feature type="region of interest" description="Disordered" evidence="2">
    <location>
        <begin position="269"/>
        <end position="328"/>
    </location>
</feature>
<evidence type="ECO:0000259" key="5">
    <source>
        <dbReference type="PROSITE" id="PS50222"/>
    </source>
</evidence>
<feature type="compositionally biased region" description="Low complexity" evidence="2">
    <location>
        <begin position="304"/>
        <end position="321"/>
    </location>
</feature>
<dbReference type="Pfam" id="PF13499">
    <property type="entry name" value="EF-hand_7"/>
    <property type="match status" value="1"/>
</dbReference>
<dbReference type="Proteomes" id="UP000243579">
    <property type="component" value="Unassembled WGS sequence"/>
</dbReference>
<dbReference type="InterPro" id="IPR000008">
    <property type="entry name" value="C2_dom"/>
</dbReference>
<feature type="domain" description="C2" evidence="3">
    <location>
        <begin position="502"/>
        <end position="630"/>
    </location>
</feature>
<dbReference type="InterPro" id="IPR035892">
    <property type="entry name" value="C2_domain_sf"/>
</dbReference>
<keyword evidence="7" id="KW-1185">Reference proteome</keyword>
<dbReference type="SMART" id="SM00454">
    <property type="entry name" value="SAM"/>
    <property type="match status" value="1"/>
</dbReference>
<sequence length="3139" mass="336927">MLLRIRAEGGRNLAKNTSRTAFLDPKPDPYLIVVYDGKTTKFPGVDNVDAAEFRWGADAVRDFPWKESLAELDLHVKDADTLVDRHIGAAKLALGPLWKELAPGVRISKDITLEFSDEKLKTKKVCGEITLTFECIDNTRKSSKADPPTAKKEPAVANAGPPGAKPEPAAATPEALVVKRETLAVGAQAPAATSDTLAATARAPTAEAEAPAAIAIVPAPKEGTTPIVATSEAKPASLPPVLASAPQAAVPVMAKPGVLEPLQATTQPVMQAPTQTHAVKADTNADSPSPTLEPTKAVAEQLKAPAAAPPTATEPTTPEAAQSEPAVPPLVTSAAKPLRVRVQAVGGRNLAPKPFVTRALDPYPDPFVTLVVGAETRVFPVLDNVKTSEFQWGADAVEEFDLPPGESSVPIALHVKDKDTAFDHYIGGTSFALDLPALMAASALTNLVYVLEYDDPSFKKKAKASRGEIFLSFFVVETVPAAVAVVAAAPAEPTKALGATPDAGQTQHRASVDSRVFKGSLQVMAHSATGLAIPPRKMLSLDRKADPYVRLTLGAATAELPQAKDGHDNPKWHNALHLFDGVDSATTEFLDVAVLDKNLLLQDEFLGGARVRLVDCLSTLTPERPGVLELPLTVDKGGAPCEAKGVLTVSLTYTPEDANRVNWTGPAIGSLDFSGLALAVSGKLATPAQELVLEVSVRRHLLAQAGFVTSATPQGHLAADSLAWPDTSLRVPYGLYLHEGMTKDKSPVVVFALKDRNAIVADRPLALGHLNLLDLLGLSVAKQVVLLSQNAKLPGRAVLSFAVAPGDLPDATGLAAAATPGLLRLFVLGAKLLAPKVSWEKLRVTLTAPARTSALELATDDVDPVTGASAIAAFNSVFELQVLPSHAAKADMFAVTATFATLKNKIIGTATIPVFQLLQRYATKDFDVEITHDNAVVCLVSCALTFEPSSCPPQLEDAAATASAVDFGPGYLHIVVVKAEGVVPENGAKIADMDPEVRLVIKPRYTKDKRVKSTAKTRSLEAVEADPTWNEYLKLEFVPSDDAATLHVPPVLALSLNEIQPPGEDTTMGVIGAGELPLAAFLPSSAAPRPFRTKVPLLRAGLPVGTVDVVGIFEALQAPEDVRKAVHAQARQLRMATPSMDAVATDANFLPGRLEVHLVHAKGLARPPHEPIACEVCVASCVEESVRVESQTTDTPDGALVWDRQLTLFTQTAVADCLRLDLFLRAAMIGYIKVPLSTYSLAPRKAFKEYHDVVLKAKTKDAAPKPQAPLVVLLELAFFPDQALQTFVHKAARGSEKGTFYVKLDALEPTAPDLAAKKLALRCTLLFQDDPAANEAITFPFKANASPKIAFGDVLGLTCPDNYTLRSTALGSCPLLRLELINGSSAFGKEAISADEIAIQSLLLHPLKVLSKRLPLSTIAPTPMRLGYVRLQLVYVPDTPGRAQPIEYFTVGHEDDAESSALLPLSGTLSLRAIAGRNLEEVDALGEQDPYLQLRTLPESYGPAPTFAQSSVCLNSGRHPVWNSAVFALAVRDVYTDVVSIAVLDSGQEDHVPDALIGDTRVAVVALVAAMDERTHWSEGWFPIFSRGADAGQVRLEYRFVPDDDARIQAEAPTKYTNCAGGCGTLHARLLRARHLPCTSGMRPAVRMVVEKATFTFVTKGEKKAIVHPTFDEATACPVAWAADLNDAVLVRFQIVDLGAQVASTSLPVLAQCSVNVAPFVVHPGEAAKGWYPLSTFQVGAAAVEIPAIEVALQFIPKDDSTTVAFADLLEVVPPGQAHVRIVEAAFRSNSVTTPAVHVTLGDSTKATAPYMSAADEYARCAWNESLLFDCAGGDDGQPRLALDARGLAESFGALELPLFPFVLAKGHLSSAWYPLYAKNQVAAQVKIEVQYLKTHATKPPPPDLSFLSIEVVEGRHLRSAQDGDDAQDPFVELTFLSQTVQTKPHVDGGSDPVWHETFELSLDTLETDRLPTLAVAVRNADAKKHGTGVIGTCHWVVPKDVLADGKLRDVIIKLTGSSDGVDVRDVTDGNGDIQLRLKRGKLPSLNGGEVNALTAAGEASGESGRANPAGVLYVFSRAPPIEAAASMTIAVECEDRAPEVAFSLADIGVVRVPGRAETLQRHLPRPEAVFVLKTQGGAVHLSADYLQTVLATPTKEFRDVHPLVCTTPPASPVAPVDLSLIYIKPVQGQLKVAFTTVDNVSLTPGTAYYVEVRVLRNSPWSKSPTVKATAPAKLAWKPHGHRELTYSNYTEVLPPQLQVVLFATDTDSAVKVAFAQVSLLKYVVSSGELFPDDIIPLTCVASAKERPALRVSIGFVANPTAQATPPPAETLQRAVDLAEGTAELKKAFLLLGGDATVPVAIHVLKSHALERDKCLHVLTHAAEASGGLDALFAAMDTNKDGCISWDEYLDCMQTVHCLADEALAKPSAIAAVQPVDSSDDEEDDAPVNNVKDDDEVDALEVVEVPKSAPVTPTVLPWTDFKPLAPVKAPTVLPLADDDEAPSPGWGQRRQAPPPMVPVAKPAAAAVTAVVVPSPAPKVVCDERSLPQWKVADVQRWLEHVVELPQYSTSFGAASVDGSLLLTLTEDDLSRQLGVAQPLHLRKLLARIEALQDKHGFPAAPRTRANRAPRATATPMPALSTTAAVADDGRLHEMGVNGVERSKLEYKLKDARVKAKRPTGEKRLWTFEYTGQPPPTAPPTALERIAGIIAADEAKSAFEGAMDQVLAQVVPVIPLLRVPLVANADETLEILKQALWRFGQECVRRERDRQQQEDDAASDFGDDPGDAALAAASDATDVVAQAFYAFTRLQNNGARWLHDNAANDTKLSRLKFQGGLRSLLNIELSWHQFDILFRRLDRRRLGDLVMADFRAAFGDAKPGSGLSNDMRVVNEALTLMVERLEAHNLTLLQAWQAFDRDNSGAVSPAEFGTLVRFLTHVEGRDDLTKHQVFLMLGALDTSCDRRIQQGEFMRFIFIVWSHRLMQLQQYVAAHETAYHAHTESPEFNAHFDLIAHRKAALRKALRQNFSRPFRDAMRCAPVAVPGPFQNLLEKLHLQPAATPNATQVWEVLQGSHGATTESSMPPPPRPKKKSKTNKNQLLTTKLTRQRGPERSRATLQMAPAVNLDQAQRLTFDRKAHAYK</sequence>
<dbReference type="InterPro" id="IPR011992">
    <property type="entry name" value="EF-hand-dom_pair"/>
</dbReference>
<feature type="domain" description="EF-hand" evidence="5">
    <location>
        <begin position="2902"/>
        <end position="2937"/>
    </location>
</feature>
<dbReference type="CDD" id="cd00030">
    <property type="entry name" value="C2"/>
    <property type="match status" value="2"/>
</dbReference>
<evidence type="ECO:0000313" key="7">
    <source>
        <dbReference type="Proteomes" id="UP000243579"/>
    </source>
</evidence>
<dbReference type="Pfam" id="PF13202">
    <property type="entry name" value="EF-hand_5"/>
    <property type="match status" value="1"/>
</dbReference>
<organism evidence="6 7">
    <name type="scientific">Achlya hypogyna</name>
    <name type="common">Oomycete</name>
    <name type="synonym">Protoachlya hypogyna</name>
    <dbReference type="NCBI Taxonomy" id="1202772"/>
    <lineage>
        <taxon>Eukaryota</taxon>
        <taxon>Sar</taxon>
        <taxon>Stramenopiles</taxon>
        <taxon>Oomycota</taxon>
        <taxon>Saprolegniomycetes</taxon>
        <taxon>Saprolegniales</taxon>
        <taxon>Achlyaceae</taxon>
        <taxon>Achlya</taxon>
    </lineage>
</organism>
<dbReference type="SUPFAM" id="SSF47769">
    <property type="entry name" value="SAM/Pointed domain"/>
    <property type="match status" value="1"/>
</dbReference>
<name>A0A1V9ZKU8_ACHHY</name>
<dbReference type="PROSITE" id="PS00018">
    <property type="entry name" value="EF_HAND_1"/>
    <property type="match status" value="3"/>
</dbReference>
<evidence type="ECO:0000259" key="3">
    <source>
        <dbReference type="PROSITE" id="PS50004"/>
    </source>
</evidence>
<dbReference type="PROSITE" id="PS50222">
    <property type="entry name" value="EF_HAND_2"/>
    <property type="match status" value="2"/>
</dbReference>
<keyword evidence="1" id="KW-0106">Calcium</keyword>
<feature type="domain" description="C2" evidence="3">
    <location>
        <begin position="1"/>
        <end position="108"/>
    </location>
</feature>
<gene>
    <name evidence="6" type="ORF">ACHHYP_08325</name>
</gene>
<dbReference type="SUPFAM" id="SSF47473">
    <property type="entry name" value="EF-hand"/>
    <property type="match status" value="2"/>
</dbReference>
<feature type="region of interest" description="Disordered" evidence="2">
    <location>
        <begin position="140"/>
        <end position="172"/>
    </location>
</feature>
<dbReference type="PROSITE" id="PS50004">
    <property type="entry name" value="C2"/>
    <property type="match status" value="6"/>
</dbReference>
<dbReference type="InterPro" id="IPR018247">
    <property type="entry name" value="EF_Hand_1_Ca_BS"/>
</dbReference>
<feature type="domain" description="SAM" evidence="4">
    <location>
        <begin position="2549"/>
        <end position="2614"/>
    </location>
</feature>
<dbReference type="Gene3D" id="2.60.40.150">
    <property type="entry name" value="C2 domain"/>
    <property type="match status" value="3"/>
</dbReference>
<feature type="region of interest" description="Disordered" evidence="2">
    <location>
        <begin position="3072"/>
        <end position="3120"/>
    </location>
</feature>
<feature type="domain" description="C2" evidence="3">
    <location>
        <begin position="1882"/>
        <end position="2012"/>
    </location>
</feature>
<evidence type="ECO:0000313" key="6">
    <source>
        <dbReference type="EMBL" id="OQR98624.1"/>
    </source>
</evidence>
<dbReference type="SMART" id="SM00054">
    <property type="entry name" value="EFh"/>
    <property type="match status" value="2"/>
</dbReference>
<dbReference type="Gene3D" id="1.10.150.50">
    <property type="entry name" value="Transcription Factor, Ets-1"/>
    <property type="match status" value="1"/>
</dbReference>